<keyword evidence="3" id="KW-1185">Reference proteome</keyword>
<name>A0A5C5XS80_9PLAN</name>
<comment type="caution">
    <text evidence="2">The sequence shown here is derived from an EMBL/GenBank/DDBJ whole genome shotgun (WGS) entry which is preliminary data.</text>
</comment>
<gene>
    <name evidence="2" type="ORF">Pan14r_52690</name>
</gene>
<evidence type="ECO:0000313" key="2">
    <source>
        <dbReference type="EMBL" id="TWT65720.1"/>
    </source>
</evidence>
<reference evidence="2 3" key="1">
    <citation type="submission" date="2019-02" db="EMBL/GenBank/DDBJ databases">
        <title>Deep-cultivation of Planctomycetes and their phenomic and genomic characterization uncovers novel biology.</title>
        <authorList>
            <person name="Wiegand S."/>
            <person name="Jogler M."/>
            <person name="Boedeker C."/>
            <person name="Pinto D."/>
            <person name="Vollmers J."/>
            <person name="Rivas-Marin E."/>
            <person name="Kohn T."/>
            <person name="Peeters S.H."/>
            <person name="Heuer A."/>
            <person name="Rast P."/>
            <person name="Oberbeckmann S."/>
            <person name="Bunk B."/>
            <person name="Jeske O."/>
            <person name="Meyerdierks A."/>
            <person name="Storesund J.E."/>
            <person name="Kallscheuer N."/>
            <person name="Luecker S."/>
            <person name="Lage O.M."/>
            <person name="Pohl T."/>
            <person name="Merkel B.J."/>
            <person name="Hornburger P."/>
            <person name="Mueller R.-W."/>
            <person name="Bruemmer F."/>
            <person name="Labrenz M."/>
            <person name="Spormann A.M."/>
            <person name="Op Den Camp H."/>
            <person name="Overmann J."/>
            <person name="Amann R."/>
            <person name="Jetten M.S.M."/>
            <person name="Mascher T."/>
            <person name="Medema M.H."/>
            <person name="Devos D.P."/>
            <person name="Kaster A.-K."/>
            <person name="Ovreas L."/>
            <person name="Rohde M."/>
            <person name="Galperin M.Y."/>
            <person name="Jogler C."/>
        </authorList>
    </citation>
    <scope>NUCLEOTIDE SEQUENCE [LARGE SCALE GENOMIC DNA]</scope>
    <source>
        <strain evidence="2 3">Pan14r</strain>
    </source>
</reference>
<protein>
    <submittedName>
        <fullName evidence="2">Uncharacterized protein</fullName>
    </submittedName>
</protein>
<dbReference type="Proteomes" id="UP000317238">
    <property type="component" value="Unassembled WGS sequence"/>
</dbReference>
<evidence type="ECO:0000256" key="1">
    <source>
        <dbReference type="SAM" id="MobiDB-lite"/>
    </source>
</evidence>
<dbReference type="EMBL" id="SJPL01000002">
    <property type="protein sequence ID" value="TWT65720.1"/>
    <property type="molecule type" value="Genomic_DNA"/>
</dbReference>
<organism evidence="2 3">
    <name type="scientific">Crateriforma conspicua</name>
    <dbReference type="NCBI Taxonomy" id="2527996"/>
    <lineage>
        <taxon>Bacteria</taxon>
        <taxon>Pseudomonadati</taxon>
        <taxon>Planctomycetota</taxon>
        <taxon>Planctomycetia</taxon>
        <taxon>Planctomycetales</taxon>
        <taxon>Planctomycetaceae</taxon>
        <taxon>Crateriforma</taxon>
    </lineage>
</organism>
<dbReference type="AlphaFoldDB" id="A0A5C5XS80"/>
<evidence type="ECO:0000313" key="3">
    <source>
        <dbReference type="Proteomes" id="UP000317238"/>
    </source>
</evidence>
<sequence>MSPQKMMRTGPNKYRRSGMNDRDTQPNQRRVAASIVAKIEQVPQRF</sequence>
<accession>A0A5C5XS80</accession>
<proteinExistence type="predicted"/>
<feature type="region of interest" description="Disordered" evidence="1">
    <location>
        <begin position="1"/>
        <end position="28"/>
    </location>
</feature>